<accession>A0ACA9SPJ3</accession>
<dbReference type="Proteomes" id="UP000789920">
    <property type="component" value="Unassembled WGS sequence"/>
</dbReference>
<proteinExistence type="predicted"/>
<keyword evidence="2" id="KW-1185">Reference proteome</keyword>
<protein>
    <submittedName>
        <fullName evidence="1">8356_t:CDS:1</fullName>
    </submittedName>
</protein>
<organism evidence="1 2">
    <name type="scientific">Racocetra persica</name>
    <dbReference type="NCBI Taxonomy" id="160502"/>
    <lineage>
        <taxon>Eukaryota</taxon>
        <taxon>Fungi</taxon>
        <taxon>Fungi incertae sedis</taxon>
        <taxon>Mucoromycota</taxon>
        <taxon>Glomeromycotina</taxon>
        <taxon>Glomeromycetes</taxon>
        <taxon>Diversisporales</taxon>
        <taxon>Gigasporaceae</taxon>
        <taxon>Racocetra</taxon>
    </lineage>
</organism>
<feature type="non-terminal residue" evidence="1">
    <location>
        <position position="63"/>
    </location>
</feature>
<evidence type="ECO:0000313" key="1">
    <source>
        <dbReference type="EMBL" id="CAG8844344.1"/>
    </source>
</evidence>
<feature type="non-terminal residue" evidence="1">
    <location>
        <position position="1"/>
    </location>
</feature>
<gene>
    <name evidence="1" type="ORF">RPERSI_LOCUS33161</name>
</gene>
<reference evidence="1" key="1">
    <citation type="submission" date="2021-06" db="EMBL/GenBank/DDBJ databases">
        <authorList>
            <person name="Kallberg Y."/>
            <person name="Tangrot J."/>
            <person name="Rosling A."/>
        </authorList>
    </citation>
    <scope>NUCLEOTIDE SEQUENCE</scope>
    <source>
        <strain evidence="1">MA461A</strain>
    </source>
</reference>
<name>A0ACA9SPJ3_9GLOM</name>
<comment type="caution">
    <text evidence="1">The sequence shown here is derived from an EMBL/GenBank/DDBJ whole genome shotgun (WGS) entry which is preliminary data.</text>
</comment>
<dbReference type="EMBL" id="CAJVQC010142220">
    <property type="protein sequence ID" value="CAG8844344.1"/>
    <property type="molecule type" value="Genomic_DNA"/>
</dbReference>
<evidence type="ECO:0000313" key="2">
    <source>
        <dbReference type="Proteomes" id="UP000789920"/>
    </source>
</evidence>
<sequence>LYEHSRMICGINPPKKPSINSGQQTWVLEYTSVSANPFFKVRNFSPKKKFPLIIVFMEIDDNK</sequence>